<evidence type="ECO:0000313" key="2">
    <source>
        <dbReference type="Proteomes" id="UP000193100"/>
    </source>
</evidence>
<dbReference type="Gene3D" id="3.30.1540.10">
    <property type="entry name" value="formyl-coa transferase, domain 3"/>
    <property type="match status" value="1"/>
</dbReference>
<dbReference type="EC" id="2.8.3.19" evidence="1"/>
<dbReference type="Proteomes" id="UP000193100">
    <property type="component" value="Chromosome"/>
</dbReference>
<dbReference type="RefSeq" id="WP_075196416.1">
    <property type="nucleotide sequence ID" value="NZ_CP020931.1"/>
</dbReference>
<organism evidence="1 2">
    <name type="scientific">Marinobacter salarius</name>
    <dbReference type="NCBI Taxonomy" id="1420917"/>
    <lineage>
        <taxon>Bacteria</taxon>
        <taxon>Pseudomonadati</taxon>
        <taxon>Pseudomonadota</taxon>
        <taxon>Gammaproteobacteria</taxon>
        <taxon>Pseudomonadales</taxon>
        <taxon>Marinobacteraceae</taxon>
        <taxon>Marinobacter</taxon>
    </lineage>
</organism>
<dbReference type="InterPro" id="IPR003673">
    <property type="entry name" value="CoA-Trfase_fam_III"/>
</dbReference>
<dbReference type="InterPro" id="IPR044855">
    <property type="entry name" value="CoA-Trfase_III_dom3_sf"/>
</dbReference>
<dbReference type="SUPFAM" id="SSF89796">
    <property type="entry name" value="CoA-transferase family III (CaiB/BaiF)"/>
    <property type="match status" value="1"/>
</dbReference>
<proteinExistence type="predicted"/>
<keyword evidence="1" id="KW-0808">Transferase</keyword>
<evidence type="ECO:0000313" key="1">
    <source>
        <dbReference type="EMBL" id="ARM82335.1"/>
    </source>
</evidence>
<dbReference type="PANTHER" id="PTHR48228">
    <property type="entry name" value="SUCCINYL-COA--D-CITRAMALATE COA-TRANSFERASE"/>
    <property type="match status" value="1"/>
</dbReference>
<gene>
    <name evidence="1" type="primary">yfdE</name>
    <name evidence="1" type="ORF">MARSALSMR5_00232</name>
</gene>
<dbReference type="InterPro" id="IPR023606">
    <property type="entry name" value="CoA-Trfase_III_dom_1_sf"/>
</dbReference>
<dbReference type="Gene3D" id="3.40.50.10540">
    <property type="entry name" value="Crotonobetainyl-coa:carnitine coa-transferase, domain 1"/>
    <property type="match status" value="1"/>
</dbReference>
<reference evidence="1 2" key="1">
    <citation type="submission" date="2017-04" db="EMBL/GenBank/DDBJ databases">
        <title>Genome Sequence of Marinobacter salarius strain SMR5 Isolated from a culture of the Diatom Skeletonema marinoi.</title>
        <authorList>
            <person name="Topel M."/>
            <person name="Pinder M.I.M."/>
            <person name="Johansson O.N."/>
            <person name="Kourtchenko O."/>
            <person name="Godhe A."/>
            <person name="Clarke A.K."/>
        </authorList>
    </citation>
    <scope>NUCLEOTIDE SEQUENCE [LARGE SCALE GENOMIC DNA]</scope>
    <source>
        <strain evidence="1 2">SMR5</strain>
    </source>
</reference>
<protein>
    <submittedName>
        <fullName evidence="1">Acetyl-CoA:oxalate CoA-transferase</fullName>
        <ecNumber evidence="1">2.8.3.19</ecNumber>
    </submittedName>
</protein>
<dbReference type="AlphaFoldDB" id="A0A1W6K4M0"/>
<dbReference type="PANTHER" id="PTHR48228:SF5">
    <property type="entry name" value="ALPHA-METHYLACYL-COA RACEMASE"/>
    <property type="match status" value="1"/>
</dbReference>
<sequence length="383" mass="41311">MTGQNSILKGTRVLDLTRLAPGPYGSMLLADMGAEVIVVGGGRSGLPIDSYRRGKRFINLDLKSEEGLDAFRLLAANADVLMEGFRPGVMHRLGLGYDALRQDNPKLVYCSVTGYGQDGPLAQEAGHDINYVGLSGALGAMGPLDGPPALPLNIIADFAAGGLYAAYSILGALLERERSGLGQFLDVAMVDGCLSLMTMHYPDWGKPVLPSRGKGLLTGEAPFYRCYVCNDGKYLAVGALEGAFFTNLWRGLNLEQPMPDHMRPDTWPAMTEQFERLFASRSRDAWVKHFEGRDACVSPVLAPDEVFEHPHVQARFPGSDSYATPAIPHYSRTPTMPGVTGGTDDSYAVLRALGLSEAKINKAVPETSNVTGLEWPPVKPSQP</sequence>
<dbReference type="GeneID" id="77254243"/>
<dbReference type="InterPro" id="IPR050509">
    <property type="entry name" value="CoA-transferase_III"/>
</dbReference>
<dbReference type="EMBL" id="CP020931">
    <property type="protein sequence ID" value="ARM82335.1"/>
    <property type="molecule type" value="Genomic_DNA"/>
</dbReference>
<name>A0A1W6K4M0_9GAMM</name>
<accession>A0A1W6K4M0</accession>
<dbReference type="Pfam" id="PF02515">
    <property type="entry name" value="CoA_transf_3"/>
    <property type="match status" value="1"/>
</dbReference>
<dbReference type="GO" id="GO:0016740">
    <property type="term" value="F:transferase activity"/>
    <property type="evidence" value="ECO:0007669"/>
    <property type="project" value="UniProtKB-KW"/>
</dbReference>